<dbReference type="InterPro" id="IPR007391">
    <property type="entry name" value="Vancomycin_resist_VanW"/>
</dbReference>
<evidence type="ECO:0000256" key="1">
    <source>
        <dbReference type="SAM" id="MobiDB-lite"/>
    </source>
</evidence>
<reference evidence="2 3" key="1">
    <citation type="submission" date="2024-09" db="EMBL/GenBank/DDBJ databases">
        <authorList>
            <person name="Sun Q."/>
            <person name="Mori K."/>
        </authorList>
    </citation>
    <scope>NUCLEOTIDE SEQUENCE [LARGE SCALE GENOMIC DNA]</scope>
    <source>
        <strain evidence="2 3">TISTR 2452</strain>
    </source>
</reference>
<dbReference type="EMBL" id="JBHMDO010000041">
    <property type="protein sequence ID" value="MFB9329258.1"/>
    <property type="molecule type" value="Genomic_DNA"/>
</dbReference>
<keyword evidence="3" id="KW-1185">Reference proteome</keyword>
<feature type="region of interest" description="Disordered" evidence="1">
    <location>
        <begin position="290"/>
        <end position="309"/>
    </location>
</feature>
<evidence type="ECO:0000313" key="3">
    <source>
        <dbReference type="Proteomes" id="UP001589747"/>
    </source>
</evidence>
<name>A0ABV5KVK8_9BACL</name>
<gene>
    <name evidence="2" type="ORF">ACFFSY_25255</name>
</gene>
<accession>A0ABV5KVK8</accession>
<dbReference type="Pfam" id="PF04294">
    <property type="entry name" value="VanW"/>
    <property type="match status" value="1"/>
</dbReference>
<protein>
    <submittedName>
        <fullName evidence="2">VanW family protein</fullName>
    </submittedName>
</protein>
<sequence length="309" mass="33989">MQGVWAAALLAMLAGGGGTEQMTIAMHDAEPLVVERADYTLPGVTMVNLDKMDQLIAKLAKRAYVPPTNAYIADNGRVVPERKGLRLDERAFTAQFYRYFYGAGAAFVEAPLRPVAARVDSELLAEIRRRPIGYYVTYFNARNHNRAHNIALAAQAINNTVVFPGEKFSFNQVVGRRTKAKGYLEAPIIVRGELSEGVGGGICQVSSTLFNATDRAGLEIKARYSHSRSVPYVRPGRDATVSWGGPDFVFRNPYNQPILIRSNAVHGKIFVVLYSSDEMEFVPREVPGMNARELPEETPAASAKAKIQP</sequence>
<dbReference type="RefSeq" id="WP_377499359.1">
    <property type="nucleotide sequence ID" value="NZ_JBHMDO010000041.1"/>
</dbReference>
<dbReference type="PANTHER" id="PTHR35788">
    <property type="entry name" value="EXPORTED PROTEIN-RELATED"/>
    <property type="match status" value="1"/>
</dbReference>
<organism evidence="2 3">
    <name type="scientific">Paenibacillus aurantiacus</name>
    <dbReference type="NCBI Taxonomy" id="1936118"/>
    <lineage>
        <taxon>Bacteria</taxon>
        <taxon>Bacillati</taxon>
        <taxon>Bacillota</taxon>
        <taxon>Bacilli</taxon>
        <taxon>Bacillales</taxon>
        <taxon>Paenibacillaceae</taxon>
        <taxon>Paenibacillus</taxon>
    </lineage>
</organism>
<dbReference type="PANTHER" id="PTHR35788:SF1">
    <property type="entry name" value="EXPORTED PROTEIN"/>
    <property type="match status" value="1"/>
</dbReference>
<dbReference type="InterPro" id="IPR052913">
    <property type="entry name" value="Glycopeptide_resist_protein"/>
</dbReference>
<dbReference type="Proteomes" id="UP001589747">
    <property type="component" value="Unassembled WGS sequence"/>
</dbReference>
<proteinExistence type="predicted"/>
<comment type="caution">
    <text evidence="2">The sequence shown here is derived from an EMBL/GenBank/DDBJ whole genome shotgun (WGS) entry which is preliminary data.</text>
</comment>
<evidence type="ECO:0000313" key="2">
    <source>
        <dbReference type="EMBL" id="MFB9329258.1"/>
    </source>
</evidence>